<dbReference type="SUPFAM" id="SSF56601">
    <property type="entry name" value="beta-lactamase/transpeptidase-like"/>
    <property type="match status" value="1"/>
</dbReference>
<sequence>MRSGAGLACRSPAARSSPWPTIRWAPPAPEHPPGRTAETSSDGKLLPLIALPCILKENTFVELTRRNFGKLALATGAVAAVGTGAGTALSRSADAAATWKTTGTTVSALAGFDNQMKTFMQARGVTGGQLAVTYKGRLVLARGYSTSTALTVQPTSLFRVASVSKMFTAAAIMKLVQDGKLSLTTPVGNIIAITPPTGQTKDTRWSAVTIKRLLQHLGGFDRDVSGDPNFKDAIIAKALGVPMELQHADEIKYMAGQKLDFAPGSKYAYSNFGYVLAGRVIEKVSGLSYETYVKQKLLAPLKITRMAQGWTIAKHTGEVPYESQYTGPTVLDNTGTIVAAPYGSFSMRIQDSNGGWIASAPDLVRFAKMFDASSSVLNTASLNSVWAKPEIGIQPDGWYYGLGWQIRPTTAGGAGRNTWHTGSMPGTFSIVVRTYNGMSWAALFNRRDDPSGKSYGDIDAALWTAANGVKTWPTNDMFPQYFS</sequence>
<evidence type="ECO:0000313" key="4">
    <source>
        <dbReference type="Proteomes" id="UP000291144"/>
    </source>
</evidence>
<dbReference type="InterPro" id="IPR001466">
    <property type="entry name" value="Beta-lactam-related"/>
</dbReference>
<gene>
    <name evidence="3" type="ORF">E0H73_16285</name>
</gene>
<keyword evidence="4" id="KW-1185">Reference proteome</keyword>
<accession>A0A4R0KNC5</accession>
<dbReference type="PANTHER" id="PTHR46825">
    <property type="entry name" value="D-ALANYL-D-ALANINE-CARBOXYPEPTIDASE/ENDOPEPTIDASE AMPH"/>
    <property type="match status" value="1"/>
</dbReference>
<dbReference type="Gene3D" id="3.40.710.10">
    <property type="entry name" value="DD-peptidase/beta-lactamase superfamily"/>
    <property type="match status" value="1"/>
</dbReference>
<proteinExistence type="predicted"/>
<evidence type="ECO:0000259" key="2">
    <source>
        <dbReference type="Pfam" id="PF00144"/>
    </source>
</evidence>
<feature type="domain" description="Beta-lactamase-related" evidence="2">
    <location>
        <begin position="112"/>
        <end position="451"/>
    </location>
</feature>
<dbReference type="EMBL" id="SJKB01000004">
    <property type="protein sequence ID" value="TCC62261.1"/>
    <property type="molecule type" value="Genomic_DNA"/>
</dbReference>
<evidence type="ECO:0000256" key="1">
    <source>
        <dbReference type="SAM" id="MobiDB-lite"/>
    </source>
</evidence>
<dbReference type="InterPro" id="IPR050491">
    <property type="entry name" value="AmpC-like"/>
</dbReference>
<dbReference type="GO" id="GO:0016787">
    <property type="term" value="F:hydrolase activity"/>
    <property type="evidence" value="ECO:0007669"/>
    <property type="project" value="UniProtKB-KW"/>
</dbReference>
<dbReference type="AlphaFoldDB" id="A0A4R0KNC5"/>
<organism evidence="3 4">
    <name type="scientific">Kribbella pittospori</name>
    <dbReference type="NCBI Taxonomy" id="722689"/>
    <lineage>
        <taxon>Bacteria</taxon>
        <taxon>Bacillati</taxon>
        <taxon>Actinomycetota</taxon>
        <taxon>Actinomycetes</taxon>
        <taxon>Propionibacteriales</taxon>
        <taxon>Kribbellaceae</taxon>
        <taxon>Kribbella</taxon>
    </lineage>
</organism>
<dbReference type="Pfam" id="PF00144">
    <property type="entry name" value="Beta-lactamase"/>
    <property type="match status" value="1"/>
</dbReference>
<evidence type="ECO:0000313" key="3">
    <source>
        <dbReference type="EMBL" id="TCC62261.1"/>
    </source>
</evidence>
<dbReference type="PANTHER" id="PTHR46825:SF9">
    <property type="entry name" value="BETA-LACTAMASE-RELATED DOMAIN-CONTAINING PROTEIN"/>
    <property type="match status" value="1"/>
</dbReference>
<dbReference type="InterPro" id="IPR012338">
    <property type="entry name" value="Beta-lactam/transpept-like"/>
</dbReference>
<reference evidence="3 4" key="1">
    <citation type="submission" date="2019-02" db="EMBL/GenBank/DDBJ databases">
        <title>Kribbella capetownensis sp. nov. and Kribbella speibonae sp. nov., isolated from soil.</title>
        <authorList>
            <person name="Curtis S.M."/>
            <person name="Norton I."/>
            <person name="Everest G.J."/>
            <person name="Meyers P.R."/>
        </authorList>
    </citation>
    <scope>NUCLEOTIDE SEQUENCE [LARGE SCALE GENOMIC DNA]</scope>
    <source>
        <strain evidence="3 4">NRRL B-24813</strain>
    </source>
</reference>
<dbReference type="OrthoDB" id="262125at2"/>
<feature type="region of interest" description="Disordered" evidence="1">
    <location>
        <begin position="1"/>
        <end position="41"/>
    </location>
</feature>
<comment type="caution">
    <text evidence="3">The sequence shown here is derived from an EMBL/GenBank/DDBJ whole genome shotgun (WGS) entry which is preliminary data.</text>
</comment>
<keyword evidence="3" id="KW-0378">Hydrolase</keyword>
<dbReference type="Proteomes" id="UP000291144">
    <property type="component" value="Unassembled WGS sequence"/>
</dbReference>
<protein>
    <submittedName>
        <fullName evidence="3">Serine hydrolase</fullName>
    </submittedName>
</protein>
<name>A0A4R0KNC5_9ACTN</name>